<dbReference type="GO" id="GO:0006954">
    <property type="term" value="P:inflammatory response"/>
    <property type="evidence" value="ECO:0007669"/>
    <property type="project" value="TreeGrafter"/>
</dbReference>
<dbReference type="InterPro" id="IPR033994">
    <property type="entry name" value="TNFRSF1A_death"/>
</dbReference>
<dbReference type="Gene3D" id="1.10.533.10">
    <property type="entry name" value="Death Domain, Fas"/>
    <property type="match status" value="1"/>
</dbReference>
<feature type="domain" description="Death" evidence="8">
    <location>
        <begin position="259"/>
        <end position="348"/>
    </location>
</feature>
<feature type="repeat" description="TNFR-Cys" evidence="6">
    <location>
        <begin position="20"/>
        <end position="57"/>
    </location>
</feature>
<accession>A0A8C4GDX4</accession>
<keyword evidence="5" id="KW-0325">Glycoprotein</keyword>
<dbReference type="InterPro" id="IPR000488">
    <property type="entry name" value="Death_dom"/>
</dbReference>
<comment type="caution">
    <text evidence="6">Lacks conserved residue(s) required for the propagation of feature annotation.</text>
</comment>
<dbReference type="GO" id="GO:0045121">
    <property type="term" value="C:membrane raft"/>
    <property type="evidence" value="ECO:0007669"/>
    <property type="project" value="TreeGrafter"/>
</dbReference>
<dbReference type="PROSITE" id="PS00652">
    <property type="entry name" value="TNFR_NGFR_1"/>
    <property type="match status" value="1"/>
</dbReference>
<evidence type="ECO:0000256" key="7">
    <source>
        <dbReference type="SAM" id="Phobius"/>
    </source>
</evidence>
<evidence type="ECO:0000256" key="1">
    <source>
        <dbReference type="ARBA" id="ARBA00022703"/>
    </source>
</evidence>
<name>A0A8C4GDX4_DICLA</name>
<feature type="transmembrane region" description="Helical" evidence="7">
    <location>
        <begin position="166"/>
        <end position="192"/>
    </location>
</feature>
<evidence type="ECO:0000256" key="6">
    <source>
        <dbReference type="PROSITE-ProRule" id="PRU00206"/>
    </source>
</evidence>
<dbReference type="Pfam" id="PF00531">
    <property type="entry name" value="Death"/>
    <property type="match status" value="1"/>
</dbReference>
<evidence type="ECO:0000259" key="8">
    <source>
        <dbReference type="PROSITE" id="PS50017"/>
    </source>
</evidence>
<keyword evidence="11" id="KW-1185">Reference proteome</keyword>
<dbReference type="InterPro" id="IPR001368">
    <property type="entry name" value="TNFR/NGFR_Cys_rich_reg"/>
</dbReference>
<dbReference type="AlphaFoldDB" id="A0A8C4GDX4"/>
<feature type="repeat" description="TNFR-Cys" evidence="6">
    <location>
        <begin position="101"/>
        <end position="142"/>
    </location>
</feature>
<dbReference type="GO" id="GO:0043120">
    <property type="term" value="F:tumor necrosis factor binding"/>
    <property type="evidence" value="ECO:0007669"/>
    <property type="project" value="TreeGrafter"/>
</dbReference>
<feature type="domain" description="TNFR-Cys" evidence="9">
    <location>
        <begin position="101"/>
        <end position="142"/>
    </location>
</feature>
<evidence type="ECO:0000259" key="9">
    <source>
        <dbReference type="PROSITE" id="PS50050"/>
    </source>
</evidence>
<dbReference type="PROSITE" id="PS50050">
    <property type="entry name" value="TNFR_NGFR_2"/>
    <property type="match status" value="3"/>
</dbReference>
<keyword evidence="7" id="KW-0812">Transmembrane</keyword>
<evidence type="ECO:0000256" key="2">
    <source>
        <dbReference type="ARBA" id="ARBA00022729"/>
    </source>
</evidence>
<reference evidence="10" key="2">
    <citation type="submission" date="2025-09" db="UniProtKB">
        <authorList>
            <consortium name="Ensembl"/>
        </authorList>
    </citation>
    <scope>IDENTIFICATION</scope>
</reference>
<organism evidence="10 11">
    <name type="scientific">Dicentrarchus labrax</name>
    <name type="common">European seabass</name>
    <name type="synonym">Morone labrax</name>
    <dbReference type="NCBI Taxonomy" id="13489"/>
    <lineage>
        <taxon>Eukaryota</taxon>
        <taxon>Metazoa</taxon>
        <taxon>Chordata</taxon>
        <taxon>Craniata</taxon>
        <taxon>Vertebrata</taxon>
        <taxon>Euteleostomi</taxon>
        <taxon>Actinopterygii</taxon>
        <taxon>Neopterygii</taxon>
        <taxon>Teleostei</taxon>
        <taxon>Neoteleostei</taxon>
        <taxon>Acanthomorphata</taxon>
        <taxon>Eupercaria</taxon>
        <taxon>Moronidae</taxon>
        <taxon>Dicentrarchus</taxon>
    </lineage>
</organism>
<evidence type="ECO:0000256" key="4">
    <source>
        <dbReference type="ARBA" id="ARBA00023157"/>
    </source>
</evidence>
<sequence>MLQCMFIPTSTLLELSEERKCPTGDYLTENGICCYKCSPGTFWLEEDCQAEGQRTKCTPCASGLYTDQTNYQRNCRRCKKCKAQHEIEESPCKPNQNTICRCVDGYYRSYIDSETYQCLRCKVCGPYEEAKQTCTPESNTVCECKENYYRVNKKCEPSPDIGKENLINIIAGVVAVTLVLLVLGIVITHVVTKWFTKMKLQKSSSMPSDVSPDSLEVLVDSRIQKEPSDNNNVKATPYSPVSDQELHLPDCIPLEIKIPDLIYTVLDLVPVLRVKQLVRSLGVKDTEIEQAELDHRLSREAHYQMLRVWAEKGSRAGEMLHRPYLQELLDKLRTMHLGGAAEELETKYGIQ</sequence>
<dbReference type="SMART" id="SM00005">
    <property type="entry name" value="DEATH"/>
    <property type="match status" value="1"/>
</dbReference>
<dbReference type="SUPFAM" id="SSF47986">
    <property type="entry name" value="DEATH domain"/>
    <property type="match status" value="1"/>
</dbReference>
<feature type="repeat" description="TNFR-Cys" evidence="6">
    <location>
        <begin position="59"/>
        <end position="100"/>
    </location>
</feature>
<dbReference type="SUPFAM" id="SSF57586">
    <property type="entry name" value="TNF receptor-like"/>
    <property type="match status" value="3"/>
</dbReference>
<dbReference type="InterPro" id="IPR052493">
    <property type="entry name" value="TNFRSF1A"/>
</dbReference>
<feature type="domain" description="TNFR-Cys" evidence="9">
    <location>
        <begin position="20"/>
        <end position="57"/>
    </location>
</feature>
<proteinExistence type="predicted"/>
<dbReference type="CDD" id="cd08313">
    <property type="entry name" value="Death_TNFR1"/>
    <property type="match status" value="1"/>
</dbReference>
<dbReference type="InterPro" id="IPR011029">
    <property type="entry name" value="DEATH-like_dom_sf"/>
</dbReference>
<keyword evidence="3" id="KW-0677">Repeat</keyword>
<protein>
    <submittedName>
        <fullName evidence="10">Tumor necrosis factor receptor superfamily, member 1a</fullName>
    </submittedName>
</protein>
<feature type="disulfide bond" evidence="6">
    <location>
        <begin position="124"/>
        <end position="142"/>
    </location>
</feature>
<feature type="disulfide bond" evidence="6">
    <location>
        <begin position="60"/>
        <end position="75"/>
    </location>
</feature>
<evidence type="ECO:0000256" key="5">
    <source>
        <dbReference type="ARBA" id="ARBA00023180"/>
    </source>
</evidence>
<dbReference type="GeneTree" id="ENSGT00940000159540"/>
<keyword evidence="2" id="KW-0732">Signal</keyword>
<dbReference type="SMART" id="SM00208">
    <property type="entry name" value="TNFR"/>
    <property type="match status" value="3"/>
</dbReference>
<dbReference type="PANTHER" id="PTHR46861">
    <property type="entry name" value="TUMOR NECROSIS FACTOR RECEPTOR SUPERFAMILY MEMBER 1A"/>
    <property type="match status" value="1"/>
</dbReference>
<dbReference type="PROSITE" id="PS50017">
    <property type="entry name" value="DEATH_DOMAIN"/>
    <property type="match status" value="1"/>
</dbReference>
<keyword evidence="4 6" id="KW-1015">Disulfide bond</keyword>
<feature type="disulfide bond" evidence="6">
    <location>
        <begin position="121"/>
        <end position="134"/>
    </location>
</feature>
<dbReference type="GO" id="GO:0006915">
    <property type="term" value="P:apoptotic process"/>
    <property type="evidence" value="ECO:0007669"/>
    <property type="project" value="UniProtKB-KW"/>
</dbReference>
<dbReference type="Ensembl" id="ENSDLAT00005000346.2">
    <property type="protein sequence ID" value="ENSDLAP00005000320.2"/>
    <property type="gene ID" value="ENSDLAG00005000170.2"/>
</dbReference>
<dbReference type="PANTHER" id="PTHR46861:SF1">
    <property type="entry name" value="TUMOR NECROSIS FACTOR RECEPTOR SUPERFAMILY MEMBER 1A"/>
    <property type="match status" value="1"/>
</dbReference>
<dbReference type="GO" id="GO:0005031">
    <property type="term" value="F:tumor necrosis factor receptor activity"/>
    <property type="evidence" value="ECO:0007669"/>
    <property type="project" value="TreeGrafter"/>
</dbReference>
<feature type="domain" description="TNFR-Cys" evidence="9">
    <location>
        <begin position="59"/>
        <end position="100"/>
    </location>
</feature>
<dbReference type="GO" id="GO:0043235">
    <property type="term" value="C:receptor complex"/>
    <property type="evidence" value="ECO:0007669"/>
    <property type="project" value="TreeGrafter"/>
</dbReference>
<evidence type="ECO:0000313" key="10">
    <source>
        <dbReference type="Ensembl" id="ENSDLAP00005000320.2"/>
    </source>
</evidence>
<dbReference type="Proteomes" id="UP000694389">
    <property type="component" value="Unassembled WGS sequence"/>
</dbReference>
<keyword evidence="1" id="KW-0053">Apoptosis</keyword>
<keyword evidence="7" id="KW-0472">Membrane</keyword>
<dbReference type="Pfam" id="PF00020">
    <property type="entry name" value="TNFR_c6"/>
    <property type="match status" value="2"/>
</dbReference>
<evidence type="ECO:0000256" key="3">
    <source>
        <dbReference type="ARBA" id="ARBA00022737"/>
    </source>
</evidence>
<evidence type="ECO:0000313" key="11">
    <source>
        <dbReference type="Proteomes" id="UP000694389"/>
    </source>
</evidence>
<dbReference type="Gene3D" id="2.10.50.10">
    <property type="entry name" value="Tumor Necrosis Factor Receptor, subunit A, domain 2"/>
    <property type="match status" value="3"/>
</dbReference>
<reference evidence="10" key="1">
    <citation type="submission" date="2025-08" db="UniProtKB">
        <authorList>
            <consortium name="Ensembl"/>
        </authorList>
    </citation>
    <scope>IDENTIFICATION</scope>
</reference>
<keyword evidence="7" id="KW-1133">Transmembrane helix</keyword>